<dbReference type="Proteomes" id="UP001595583">
    <property type="component" value="Unassembled WGS sequence"/>
</dbReference>
<evidence type="ECO:0000256" key="1">
    <source>
        <dbReference type="SAM" id="MobiDB-lite"/>
    </source>
</evidence>
<gene>
    <name evidence="2" type="ORF">ACFOHJ_13140</name>
</gene>
<dbReference type="InterPro" id="IPR019626">
    <property type="entry name" value="Stress-induced_KGG_rpt"/>
</dbReference>
<name>A0ABV7KBH4_9HYPH</name>
<organism evidence="2 3">
    <name type="scientific">Aquamicrobium soli</name>
    <dbReference type="NCBI Taxonomy" id="1811518"/>
    <lineage>
        <taxon>Bacteria</taxon>
        <taxon>Pseudomonadati</taxon>
        <taxon>Pseudomonadota</taxon>
        <taxon>Alphaproteobacteria</taxon>
        <taxon>Hyphomicrobiales</taxon>
        <taxon>Phyllobacteriaceae</taxon>
        <taxon>Aquamicrobium</taxon>
    </lineage>
</organism>
<evidence type="ECO:0000313" key="3">
    <source>
        <dbReference type="Proteomes" id="UP001595583"/>
    </source>
</evidence>
<sequence length="63" mass="6829">MPNQGGTHEQHVKAGQQSHKNDDRGQHASGQYHERDGGHRGGSGNFAEDRERASEAGRKGGQH</sequence>
<dbReference type="RefSeq" id="WP_378221071.1">
    <property type="nucleotide sequence ID" value="NZ_JBHRTK010000012.1"/>
</dbReference>
<dbReference type="EMBL" id="JBHRTK010000012">
    <property type="protein sequence ID" value="MFC3207166.1"/>
    <property type="molecule type" value="Genomic_DNA"/>
</dbReference>
<accession>A0ABV7KBH4</accession>
<dbReference type="Pfam" id="PF10685">
    <property type="entry name" value="KGG"/>
    <property type="match status" value="1"/>
</dbReference>
<feature type="region of interest" description="Disordered" evidence="1">
    <location>
        <begin position="1"/>
        <end position="63"/>
    </location>
</feature>
<reference evidence="3" key="1">
    <citation type="journal article" date="2019" name="Int. J. Syst. Evol. Microbiol.">
        <title>The Global Catalogue of Microorganisms (GCM) 10K type strain sequencing project: providing services to taxonomists for standard genome sequencing and annotation.</title>
        <authorList>
            <consortium name="The Broad Institute Genomics Platform"/>
            <consortium name="The Broad Institute Genome Sequencing Center for Infectious Disease"/>
            <person name="Wu L."/>
            <person name="Ma J."/>
        </authorList>
    </citation>
    <scope>NUCLEOTIDE SEQUENCE [LARGE SCALE GENOMIC DNA]</scope>
    <source>
        <strain evidence="3">KCTC 52165</strain>
    </source>
</reference>
<keyword evidence="3" id="KW-1185">Reference proteome</keyword>
<comment type="caution">
    <text evidence="2">The sequence shown here is derived from an EMBL/GenBank/DDBJ whole genome shotgun (WGS) entry which is preliminary data.</text>
</comment>
<feature type="compositionally biased region" description="Basic and acidic residues" evidence="1">
    <location>
        <begin position="47"/>
        <end position="63"/>
    </location>
</feature>
<evidence type="ECO:0000313" key="2">
    <source>
        <dbReference type="EMBL" id="MFC3207166.1"/>
    </source>
</evidence>
<feature type="compositionally biased region" description="Basic and acidic residues" evidence="1">
    <location>
        <begin position="19"/>
        <end position="39"/>
    </location>
</feature>
<proteinExistence type="predicted"/>
<protein>
    <submittedName>
        <fullName evidence="2">KGG domain-containing protein</fullName>
    </submittedName>
</protein>